<dbReference type="GO" id="GO:0008194">
    <property type="term" value="F:UDP-glycosyltransferase activity"/>
    <property type="evidence" value="ECO:0007669"/>
    <property type="project" value="InterPro"/>
</dbReference>
<dbReference type="SUPFAM" id="SSF53756">
    <property type="entry name" value="UDP-Glycosyltransferase/glycogen phosphorylase"/>
    <property type="match status" value="1"/>
</dbReference>
<dbReference type="InterPro" id="IPR050426">
    <property type="entry name" value="Glycosyltransferase_28"/>
</dbReference>
<dbReference type="GO" id="GO:0033072">
    <property type="term" value="P:vancomycin biosynthetic process"/>
    <property type="evidence" value="ECO:0007669"/>
    <property type="project" value="UniProtKB-ARBA"/>
</dbReference>
<comment type="caution">
    <text evidence="3">The sequence shown here is derived from an EMBL/GenBank/DDBJ whole genome shotgun (WGS) entry which is preliminary data.</text>
</comment>
<accession>A0A549SD70</accession>
<dbReference type="PANTHER" id="PTHR48050">
    <property type="entry name" value="STEROL 3-BETA-GLUCOSYLTRANSFERASE"/>
    <property type="match status" value="1"/>
</dbReference>
<gene>
    <name evidence="3" type="ORF">FM996_20260</name>
</gene>
<dbReference type="EMBL" id="VJMF01000105">
    <property type="protein sequence ID" value="TRL24691.1"/>
    <property type="molecule type" value="Genomic_DNA"/>
</dbReference>
<sequence length="443" mass="48081">MGKRKRILLATFGTLGDIYPFIAVAHAVSRRGLDVVVAAPEMHKGSIEREGVAYARLRPHENDIVGALGVDLAGAFRIMLKNPYFILDEIYLRFLAETYDDTLAAAKGADAIVTHNLLVGANLAAEASGLPTARVALAPLYVQSAVSPSLTPPAPYILQPNSRAAFGYNKLVRSFIRTGVNMRMKRFHSFRRALGLPRTDEDFFLDFGRKNGASNFFGLYSPRFAPRTADGPANMVVPGFPFYERRDEGRRRLSESLRIFLFSGSAPIVFTLGSFAPQVSGDFYDVSLNAARALGRRAILLAGTKDAARLLASIGPNEFVCSEAPHDELFPLASCVVHHGGIGTTAQALRAGRPQLIVPFFGDQPDHGERVRRLGLGLALKLSSYNFRSATRALGELFDGGYLRAAQEFAQSIRAEHGVEALADWAECVSGVAPTSDPALRLC</sequence>
<dbReference type="GO" id="GO:0016758">
    <property type="term" value="F:hexosyltransferase activity"/>
    <property type="evidence" value="ECO:0007669"/>
    <property type="project" value="InterPro"/>
</dbReference>
<dbReference type="AlphaFoldDB" id="A0A549SD70"/>
<feature type="domain" description="Erythromycin biosynthesis protein CIII-like C-terminal" evidence="2">
    <location>
        <begin position="305"/>
        <end position="411"/>
    </location>
</feature>
<dbReference type="InterPro" id="IPR002213">
    <property type="entry name" value="UDP_glucos_trans"/>
</dbReference>
<dbReference type="Proteomes" id="UP000316781">
    <property type="component" value="Unassembled WGS sequence"/>
</dbReference>
<name>A0A549SD70_METSR</name>
<dbReference type="Pfam" id="PF06722">
    <property type="entry name" value="EryCIII-like_C"/>
    <property type="match status" value="1"/>
</dbReference>
<evidence type="ECO:0000259" key="2">
    <source>
        <dbReference type="Pfam" id="PF06722"/>
    </source>
</evidence>
<keyword evidence="3" id="KW-0808">Transferase</keyword>
<evidence type="ECO:0000313" key="3">
    <source>
        <dbReference type="EMBL" id="TRL24691.1"/>
    </source>
</evidence>
<dbReference type="PANTHER" id="PTHR48050:SF13">
    <property type="entry name" value="STEROL 3-BETA-GLUCOSYLTRANSFERASE UGT80A2"/>
    <property type="match status" value="1"/>
</dbReference>
<dbReference type="InterPro" id="IPR004276">
    <property type="entry name" value="GlycoTrans_28_N"/>
</dbReference>
<evidence type="ECO:0000313" key="4">
    <source>
        <dbReference type="Proteomes" id="UP000316781"/>
    </source>
</evidence>
<dbReference type="InterPro" id="IPR010610">
    <property type="entry name" value="EryCIII-like_C"/>
</dbReference>
<organism evidence="3 4">
    <name type="scientific">Methylosinus sporium</name>
    <dbReference type="NCBI Taxonomy" id="428"/>
    <lineage>
        <taxon>Bacteria</taxon>
        <taxon>Pseudomonadati</taxon>
        <taxon>Pseudomonadota</taxon>
        <taxon>Alphaproteobacteria</taxon>
        <taxon>Hyphomicrobiales</taxon>
        <taxon>Methylocystaceae</taxon>
        <taxon>Methylosinus</taxon>
    </lineage>
</organism>
<evidence type="ECO:0000259" key="1">
    <source>
        <dbReference type="Pfam" id="PF03033"/>
    </source>
</evidence>
<dbReference type="Pfam" id="PF03033">
    <property type="entry name" value="Glyco_transf_28"/>
    <property type="match status" value="1"/>
</dbReference>
<dbReference type="GO" id="GO:0005975">
    <property type="term" value="P:carbohydrate metabolic process"/>
    <property type="evidence" value="ECO:0007669"/>
    <property type="project" value="InterPro"/>
</dbReference>
<protein>
    <submittedName>
        <fullName evidence="3">Glycosyltransferase family 1 protein</fullName>
    </submittedName>
</protein>
<dbReference type="Gene3D" id="3.40.50.2000">
    <property type="entry name" value="Glycogen Phosphorylase B"/>
    <property type="match status" value="2"/>
</dbReference>
<proteinExistence type="predicted"/>
<dbReference type="RefSeq" id="WP_142864535.1">
    <property type="nucleotide sequence ID" value="NZ_VJMF01000105.1"/>
</dbReference>
<dbReference type="CDD" id="cd03784">
    <property type="entry name" value="GT1_Gtf-like"/>
    <property type="match status" value="1"/>
</dbReference>
<reference evidence="3 4" key="1">
    <citation type="submission" date="2019-07" db="EMBL/GenBank/DDBJ databases">
        <title>Ln-dependent methylotrophs.</title>
        <authorList>
            <person name="Tani A."/>
        </authorList>
    </citation>
    <scope>NUCLEOTIDE SEQUENCE [LARGE SCALE GENOMIC DNA]</scope>
    <source>
        <strain evidence="3 4">SM89A</strain>
    </source>
</reference>
<feature type="domain" description="Glycosyltransferase family 28 N-terminal" evidence="1">
    <location>
        <begin position="7"/>
        <end position="60"/>
    </location>
</feature>